<evidence type="ECO:0000313" key="8">
    <source>
        <dbReference type="Proteomes" id="UP000554837"/>
    </source>
</evidence>
<sequence>MRGLLAALWAGQLLTVALLAAPNAFAVLARPEAAAYVQRLFALDAKISLGLGLLMVLMEQRLQRWAHPERVYFSAGLLLPALTIGLTVLGHEVLVPQMAAARVAGEGFAWLHGLSMAAFAGKTLAVLTLAWRQR</sequence>
<keyword evidence="2 5" id="KW-0812">Transmembrane</keyword>
<gene>
    <name evidence="7" type="ORF">HNQ51_001441</name>
</gene>
<accession>A0A840S3X5</accession>
<evidence type="ECO:0000256" key="3">
    <source>
        <dbReference type="ARBA" id="ARBA00022989"/>
    </source>
</evidence>
<keyword evidence="8" id="KW-1185">Reference proteome</keyword>
<keyword evidence="4 5" id="KW-0472">Membrane</keyword>
<feature type="transmembrane region" description="Helical" evidence="5">
    <location>
        <begin position="70"/>
        <end position="89"/>
    </location>
</feature>
<keyword evidence="3 5" id="KW-1133">Transmembrane helix</keyword>
<evidence type="ECO:0000256" key="5">
    <source>
        <dbReference type="SAM" id="Phobius"/>
    </source>
</evidence>
<dbReference type="GO" id="GO:0016020">
    <property type="term" value="C:membrane"/>
    <property type="evidence" value="ECO:0007669"/>
    <property type="project" value="UniProtKB-SubCell"/>
</dbReference>
<dbReference type="InterPro" id="IPR025423">
    <property type="entry name" value="TMEM205-like"/>
</dbReference>
<evidence type="ECO:0000259" key="6">
    <source>
        <dbReference type="Pfam" id="PF13664"/>
    </source>
</evidence>
<feature type="transmembrane region" description="Helical" evidence="5">
    <location>
        <begin position="36"/>
        <end position="58"/>
    </location>
</feature>
<protein>
    <recommendedName>
        <fullName evidence="6">TMEM205-like domain-containing protein</fullName>
    </recommendedName>
</protein>
<comment type="subcellular location">
    <subcellularLocation>
        <location evidence="1">Membrane</location>
    </subcellularLocation>
</comment>
<reference evidence="7 8" key="1">
    <citation type="submission" date="2020-08" db="EMBL/GenBank/DDBJ databases">
        <title>Genomic Encyclopedia of Type Strains, Phase IV (KMG-IV): sequencing the most valuable type-strain genomes for metagenomic binning, comparative biology and taxonomic classification.</title>
        <authorList>
            <person name="Goeker M."/>
        </authorList>
    </citation>
    <scope>NUCLEOTIDE SEQUENCE [LARGE SCALE GENOMIC DNA]</scope>
    <source>
        <strain evidence="7 8">DSM 23958</strain>
    </source>
</reference>
<feature type="domain" description="TMEM205-like" evidence="6">
    <location>
        <begin position="4"/>
        <end position="105"/>
    </location>
</feature>
<dbReference type="Pfam" id="PF13664">
    <property type="entry name" value="DUF4149"/>
    <property type="match status" value="1"/>
</dbReference>
<evidence type="ECO:0000256" key="2">
    <source>
        <dbReference type="ARBA" id="ARBA00022692"/>
    </source>
</evidence>
<evidence type="ECO:0000313" key="7">
    <source>
        <dbReference type="EMBL" id="MBB5204148.1"/>
    </source>
</evidence>
<dbReference type="AlphaFoldDB" id="A0A840S3X5"/>
<evidence type="ECO:0000256" key="1">
    <source>
        <dbReference type="ARBA" id="ARBA00004370"/>
    </source>
</evidence>
<dbReference type="EMBL" id="JACHHO010000001">
    <property type="protein sequence ID" value="MBB5204148.1"/>
    <property type="molecule type" value="Genomic_DNA"/>
</dbReference>
<proteinExistence type="predicted"/>
<dbReference type="RefSeq" id="WP_246071396.1">
    <property type="nucleotide sequence ID" value="NZ_CP040709.1"/>
</dbReference>
<dbReference type="Proteomes" id="UP000554837">
    <property type="component" value="Unassembled WGS sequence"/>
</dbReference>
<organism evidence="7 8">
    <name type="scientific">Inhella inkyongensis</name>
    <dbReference type="NCBI Taxonomy" id="392593"/>
    <lineage>
        <taxon>Bacteria</taxon>
        <taxon>Pseudomonadati</taxon>
        <taxon>Pseudomonadota</taxon>
        <taxon>Betaproteobacteria</taxon>
        <taxon>Burkholderiales</taxon>
        <taxon>Sphaerotilaceae</taxon>
        <taxon>Inhella</taxon>
    </lineage>
</organism>
<name>A0A840S3X5_9BURK</name>
<comment type="caution">
    <text evidence="7">The sequence shown here is derived from an EMBL/GenBank/DDBJ whole genome shotgun (WGS) entry which is preliminary data.</text>
</comment>
<evidence type="ECO:0000256" key="4">
    <source>
        <dbReference type="ARBA" id="ARBA00023136"/>
    </source>
</evidence>
<feature type="transmembrane region" description="Helical" evidence="5">
    <location>
        <begin position="109"/>
        <end position="131"/>
    </location>
</feature>